<sequence>MADIDYFWGRQRSDPRQSAVVFGNFMLPQFKQTCYHVNYTQATTSSELRDGGDLAEFDASKELRAA</sequence>
<dbReference type="Proteomes" id="UP000230423">
    <property type="component" value="Unassembled WGS sequence"/>
</dbReference>
<dbReference type="AlphaFoldDB" id="A0A2G9U9I6"/>
<proteinExistence type="predicted"/>
<name>A0A2G9U9I6_TELCI</name>
<feature type="non-terminal residue" evidence="1">
    <location>
        <position position="66"/>
    </location>
</feature>
<protein>
    <submittedName>
        <fullName evidence="1">Uncharacterized protein</fullName>
    </submittedName>
</protein>
<dbReference type="EMBL" id="KZ347936">
    <property type="protein sequence ID" value="PIO66927.1"/>
    <property type="molecule type" value="Genomic_DNA"/>
</dbReference>
<keyword evidence="2" id="KW-1185">Reference proteome</keyword>
<organism evidence="1 2">
    <name type="scientific">Teladorsagia circumcincta</name>
    <name type="common">Brown stomach worm</name>
    <name type="synonym">Ostertagia circumcincta</name>
    <dbReference type="NCBI Taxonomy" id="45464"/>
    <lineage>
        <taxon>Eukaryota</taxon>
        <taxon>Metazoa</taxon>
        <taxon>Ecdysozoa</taxon>
        <taxon>Nematoda</taxon>
        <taxon>Chromadorea</taxon>
        <taxon>Rhabditida</taxon>
        <taxon>Rhabditina</taxon>
        <taxon>Rhabditomorpha</taxon>
        <taxon>Strongyloidea</taxon>
        <taxon>Trichostrongylidae</taxon>
        <taxon>Teladorsagia</taxon>
    </lineage>
</organism>
<evidence type="ECO:0000313" key="2">
    <source>
        <dbReference type="Proteomes" id="UP000230423"/>
    </source>
</evidence>
<evidence type="ECO:0000313" key="1">
    <source>
        <dbReference type="EMBL" id="PIO66927.1"/>
    </source>
</evidence>
<dbReference type="OrthoDB" id="203862at2759"/>
<gene>
    <name evidence="1" type="ORF">TELCIR_11345</name>
</gene>
<accession>A0A2G9U9I6</accession>
<reference evidence="1 2" key="1">
    <citation type="submission" date="2015-09" db="EMBL/GenBank/DDBJ databases">
        <title>Draft genome of the parasitic nematode Teladorsagia circumcincta isolate WARC Sus (inbred).</title>
        <authorList>
            <person name="Mitreva M."/>
        </authorList>
    </citation>
    <scope>NUCLEOTIDE SEQUENCE [LARGE SCALE GENOMIC DNA]</scope>
    <source>
        <strain evidence="1 2">S</strain>
    </source>
</reference>